<proteinExistence type="predicted"/>
<gene>
    <name evidence="1" type="ORF">SASPL_121166</name>
</gene>
<dbReference type="Proteomes" id="UP000298416">
    <property type="component" value="Unassembled WGS sequence"/>
</dbReference>
<evidence type="ECO:0000313" key="2">
    <source>
        <dbReference type="Proteomes" id="UP000298416"/>
    </source>
</evidence>
<dbReference type="AlphaFoldDB" id="A0A8X8XUD3"/>
<keyword evidence="2" id="KW-1185">Reference proteome</keyword>
<reference evidence="1" key="1">
    <citation type="submission" date="2018-01" db="EMBL/GenBank/DDBJ databases">
        <authorList>
            <person name="Mao J.F."/>
        </authorList>
    </citation>
    <scope>NUCLEOTIDE SEQUENCE</scope>
    <source>
        <strain evidence="1">Huo1</strain>
        <tissue evidence="1">Leaf</tissue>
    </source>
</reference>
<name>A0A8X8XUD3_SALSN</name>
<protein>
    <submittedName>
        <fullName evidence="1">Uncharacterized protein</fullName>
    </submittedName>
</protein>
<evidence type="ECO:0000313" key="1">
    <source>
        <dbReference type="EMBL" id="KAG6418959.1"/>
    </source>
</evidence>
<dbReference type="EMBL" id="PNBA02000007">
    <property type="protein sequence ID" value="KAG6418959.1"/>
    <property type="molecule type" value="Genomic_DNA"/>
</dbReference>
<comment type="caution">
    <text evidence="1">The sequence shown here is derived from an EMBL/GenBank/DDBJ whole genome shotgun (WGS) entry which is preliminary data.</text>
</comment>
<accession>A0A8X8XUD3</accession>
<sequence length="62" mass="7039">MASLDVSPLGVRVCWVNYRTWKRWWCSGLVILLGKRSSPPSLFPAQSFDQNPSTNSHPVSDY</sequence>
<reference evidence="1" key="2">
    <citation type="submission" date="2020-08" db="EMBL/GenBank/DDBJ databases">
        <title>Plant Genome Project.</title>
        <authorList>
            <person name="Zhang R.-G."/>
        </authorList>
    </citation>
    <scope>NUCLEOTIDE SEQUENCE</scope>
    <source>
        <strain evidence="1">Huo1</strain>
        <tissue evidence="1">Leaf</tissue>
    </source>
</reference>
<organism evidence="1">
    <name type="scientific">Salvia splendens</name>
    <name type="common">Scarlet sage</name>
    <dbReference type="NCBI Taxonomy" id="180675"/>
    <lineage>
        <taxon>Eukaryota</taxon>
        <taxon>Viridiplantae</taxon>
        <taxon>Streptophyta</taxon>
        <taxon>Embryophyta</taxon>
        <taxon>Tracheophyta</taxon>
        <taxon>Spermatophyta</taxon>
        <taxon>Magnoliopsida</taxon>
        <taxon>eudicotyledons</taxon>
        <taxon>Gunneridae</taxon>
        <taxon>Pentapetalae</taxon>
        <taxon>asterids</taxon>
        <taxon>lamiids</taxon>
        <taxon>Lamiales</taxon>
        <taxon>Lamiaceae</taxon>
        <taxon>Nepetoideae</taxon>
        <taxon>Mentheae</taxon>
        <taxon>Salviinae</taxon>
        <taxon>Salvia</taxon>
        <taxon>Salvia subgen. Calosphace</taxon>
        <taxon>core Calosphace</taxon>
    </lineage>
</organism>